<keyword evidence="4 12" id="KW-0328">Glycosyltransferase</keyword>
<comment type="caution">
    <text evidence="14">The sequence shown here is derived from an EMBL/GenBank/DDBJ whole genome shotgun (WGS) entry which is preliminary data.</text>
</comment>
<dbReference type="PANTHER" id="PTHR48438:SF1">
    <property type="entry name" value="ALPHA-(1,3)-FUCOSYLTRANSFERASE C-RELATED"/>
    <property type="match status" value="1"/>
</dbReference>
<dbReference type="InterPro" id="IPR055270">
    <property type="entry name" value="Glyco_tran_10_C"/>
</dbReference>
<dbReference type="UniPathway" id="UPA00378"/>
<gene>
    <name evidence="14" type="ORF">ILUMI_05585</name>
</gene>
<feature type="domain" description="Fucosyltransferase C-terminal" evidence="13">
    <location>
        <begin position="3"/>
        <end position="172"/>
    </location>
</feature>
<keyword evidence="6 12" id="KW-0812">Transmembrane</keyword>
<sequence length="188" mass="22446">MGSNCGGRNHRWKYVGELQKHIKVDRYGGCGPLKCPGHFTKDCDEISKYKFYLSFENSNCDEYITEKLWWNAYAKNAIPIVMGTSKQLYRQLLPPNSYINVDDFASPRDLANYVTYLNNNPSEMKEYFRWKRYFKVLNEHGYFRTNSVHYCRICEALNYNNKQNKVYTKLEDFWSRNNCYPAWDENLV</sequence>
<evidence type="ECO:0000256" key="9">
    <source>
        <dbReference type="ARBA" id="ARBA00023034"/>
    </source>
</evidence>
<keyword evidence="11" id="KW-0325">Glycoprotein</keyword>
<dbReference type="SUPFAM" id="SSF53756">
    <property type="entry name" value="UDP-Glycosyltransferase/glycogen phosphorylase"/>
    <property type="match status" value="1"/>
</dbReference>
<comment type="subcellular location">
    <subcellularLocation>
        <location evidence="1 12">Golgi apparatus</location>
        <location evidence="1 12">Golgi stack membrane</location>
        <topology evidence="1 12">Single-pass type II membrane protein</topology>
    </subcellularLocation>
</comment>
<evidence type="ECO:0000256" key="4">
    <source>
        <dbReference type="ARBA" id="ARBA00022676"/>
    </source>
</evidence>
<dbReference type="OrthoDB" id="427096at2759"/>
<evidence type="ECO:0000256" key="5">
    <source>
        <dbReference type="ARBA" id="ARBA00022679"/>
    </source>
</evidence>
<dbReference type="Proteomes" id="UP000801492">
    <property type="component" value="Unassembled WGS sequence"/>
</dbReference>
<evidence type="ECO:0000256" key="1">
    <source>
        <dbReference type="ARBA" id="ARBA00004447"/>
    </source>
</evidence>
<dbReference type="InterPro" id="IPR038577">
    <property type="entry name" value="GT10-like_C_sf"/>
</dbReference>
<dbReference type="EMBL" id="VTPC01002093">
    <property type="protein sequence ID" value="KAF2900600.1"/>
    <property type="molecule type" value="Genomic_DNA"/>
</dbReference>
<evidence type="ECO:0000256" key="12">
    <source>
        <dbReference type="RuleBase" id="RU003832"/>
    </source>
</evidence>
<evidence type="ECO:0000256" key="2">
    <source>
        <dbReference type="ARBA" id="ARBA00004922"/>
    </source>
</evidence>
<protein>
    <recommendedName>
        <fullName evidence="12">Fucosyltransferase</fullName>
        <ecNumber evidence="12">2.4.1.-</ecNumber>
    </recommendedName>
</protein>
<evidence type="ECO:0000256" key="6">
    <source>
        <dbReference type="ARBA" id="ARBA00022692"/>
    </source>
</evidence>
<evidence type="ECO:0000256" key="7">
    <source>
        <dbReference type="ARBA" id="ARBA00022968"/>
    </source>
</evidence>
<proteinExistence type="inferred from homology"/>
<evidence type="ECO:0000256" key="3">
    <source>
        <dbReference type="ARBA" id="ARBA00008919"/>
    </source>
</evidence>
<keyword evidence="5 12" id="KW-0808">Transferase</keyword>
<dbReference type="AlphaFoldDB" id="A0A8K0GDF3"/>
<dbReference type="Gene3D" id="3.40.50.11660">
    <property type="entry name" value="Glycosyl transferase family 10, C-terminal domain"/>
    <property type="match status" value="1"/>
</dbReference>
<evidence type="ECO:0000313" key="15">
    <source>
        <dbReference type="Proteomes" id="UP000801492"/>
    </source>
</evidence>
<accession>A0A8K0GDF3</accession>
<dbReference type="PANTHER" id="PTHR48438">
    <property type="entry name" value="ALPHA-(1,3)-FUCOSYLTRANSFERASE C-RELATED"/>
    <property type="match status" value="1"/>
</dbReference>
<dbReference type="FunFam" id="3.40.50.11660:FF:000002">
    <property type="entry name" value="Alpha-(1,3)-fucosyltransferase"/>
    <property type="match status" value="1"/>
</dbReference>
<dbReference type="EC" id="2.4.1.-" evidence="12"/>
<dbReference type="InterPro" id="IPR001503">
    <property type="entry name" value="Glyco_trans_10"/>
</dbReference>
<organism evidence="14 15">
    <name type="scientific">Ignelater luminosus</name>
    <name type="common">Cucubano</name>
    <name type="synonym">Pyrophorus luminosus</name>
    <dbReference type="NCBI Taxonomy" id="2038154"/>
    <lineage>
        <taxon>Eukaryota</taxon>
        <taxon>Metazoa</taxon>
        <taxon>Ecdysozoa</taxon>
        <taxon>Arthropoda</taxon>
        <taxon>Hexapoda</taxon>
        <taxon>Insecta</taxon>
        <taxon>Pterygota</taxon>
        <taxon>Neoptera</taxon>
        <taxon>Endopterygota</taxon>
        <taxon>Coleoptera</taxon>
        <taxon>Polyphaga</taxon>
        <taxon>Elateriformia</taxon>
        <taxon>Elateroidea</taxon>
        <taxon>Elateridae</taxon>
        <taxon>Agrypninae</taxon>
        <taxon>Pyrophorini</taxon>
        <taxon>Ignelater</taxon>
    </lineage>
</organism>
<evidence type="ECO:0000256" key="11">
    <source>
        <dbReference type="ARBA" id="ARBA00023180"/>
    </source>
</evidence>
<keyword evidence="7" id="KW-0735">Signal-anchor</keyword>
<keyword evidence="8" id="KW-1133">Transmembrane helix</keyword>
<reference evidence="14" key="1">
    <citation type="submission" date="2019-08" db="EMBL/GenBank/DDBJ databases">
        <title>The genome of the North American firefly Photinus pyralis.</title>
        <authorList>
            <consortium name="Photinus pyralis genome working group"/>
            <person name="Fallon T.R."/>
            <person name="Sander Lower S.E."/>
            <person name="Weng J.-K."/>
        </authorList>
    </citation>
    <scope>NUCLEOTIDE SEQUENCE</scope>
    <source>
        <strain evidence="14">TRF0915ILg1</strain>
        <tissue evidence="14">Whole body</tissue>
    </source>
</reference>
<dbReference type="Pfam" id="PF00852">
    <property type="entry name" value="Glyco_transf_10"/>
    <property type="match status" value="1"/>
</dbReference>
<evidence type="ECO:0000256" key="10">
    <source>
        <dbReference type="ARBA" id="ARBA00023136"/>
    </source>
</evidence>
<dbReference type="GO" id="GO:0008417">
    <property type="term" value="F:fucosyltransferase activity"/>
    <property type="evidence" value="ECO:0007669"/>
    <property type="project" value="InterPro"/>
</dbReference>
<dbReference type="GO" id="GO:0032580">
    <property type="term" value="C:Golgi cisterna membrane"/>
    <property type="evidence" value="ECO:0007669"/>
    <property type="project" value="UniProtKB-SubCell"/>
</dbReference>
<keyword evidence="10" id="KW-0472">Membrane</keyword>
<evidence type="ECO:0000313" key="14">
    <source>
        <dbReference type="EMBL" id="KAF2900600.1"/>
    </source>
</evidence>
<keyword evidence="9 12" id="KW-0333">Golgi apparatus</keyword>
<comment type="similarity">
    <text evidence="3 12">Belongs to the glycosyltransferase 10 family.</text>
</comment>
<evidence type="ECO:0000259" key="13">
    <source>
        <dbReference type="Pfam" id="PF00852"/>
    </source>
</evidence>
<name>A0A8K0GDF3_IGNLU</name>
<comment type="pathway">
    <text evidence="2">Protein modification; protein glycosylation.</text>
</comment>
<evidence type="ECO:0000256" key="8">
    <source>
        <dbReference type="ARBA" id="ARBA00022989"/>
    </source>
</evidence>
<keyword evidence="15" id="KW-1185">Reference proteome</keyword>